<dbReference type="AlphaFoldDB" id="A0A803K3J0"/>
<dbReference type="GeneTree" id="ENSGT00390000006809"/>
<dbReference type="InParanoid" id="A0A803K3J0"/>
<feature type="compositionally biased region" description="Acidic residues" evidence="1">
    <location>
        <begin position="168"/>
        <end position="179"/>
    </location>
</feature>
<sequence>LKGLVVALHGCKCWTRLKVLCEASTKILGNKHAVQTKESGYLKSVFVRVTQIWPLKYVFKILKKILSLAGLSPKIENVGTVESKSPYGRRFVSGRKRLGRFARLLLSLAPQKLQCALGYHSAESIGQAGGSDDIRKSPLKPCGKGSKRKQDDLEVEEQQSWVALMNEDLPDEDEEDDPTYEPSNTDTDSEEHHSKNDTESDLEIEEKEGVVMLKESPAKKPEAMVNGDPSNKEEKLTNGNPVDENQKTEDEQQKEITNSSAE</sequence>
<evidence type="ECO:0000256" key="1">
    <source>
        <dbReference type="SAM" id="MobiDB-lite"/>
    </source>
</evidence>
<reference evidence="2" key="2">
    <citation type="submission" date="2021-03" db="UniProtKB">
        <authorList>
            <consortium name="Ensembl"/>
        </authorList>
    </citation>
    <scope>IDENTIFICATION</scope>
</reference>
<name>A0A803K3J0_XENTR</name>
<dbReference type="Bgee" id="ENSXETG00000013652">
    <property type="expression patterns" value="Expressed in ovary and 10 other cell types or tissues"/>
</dbReference>
<protein>
    <submittedName>
        <fullName evidence="2">Uncharacterized XB5727280</fullName>
    </submittedName>
</protein>
<feature type="region of interest" description="Disordered" evidence="1">
    <location>
        <begin position="126"/>
        <end position="155"/>
    </location>
</feature>
<dbReference type="Ensembl" id="ENSXETT00000123330">
    <property type="protein sequence ID" value="ENSXETP00000114843"/>
    <property type="gene ID" value="ENSXETG00000013652"/>
</dbReference>
<accession>A0A803K3J0</accession>
<organism evidence="2">
    <name type="scientific">Xenopus tropicalis</name>
    <name type="common">Western clawed frog</name>
    <name type="synonym">Silurana tropicalis</name>
    <dbReference type="NCBI Taxonomy" id="8364"/>
    <lineage>
        <taxon>Eukaryota</taxon>
        <taxon>Metazoa</taxon>
        <taxon>Chordata</taxon>
        <taxon>Craniata</taxon>
        <taxon>Vertebrata</taxon>
        <taxon>Euteleostomi</taxon>
        <taxon>Amphibia</taxon>
        <taxon>Batrachia</taxon>
        <taxon>Anura</taxon>
        <taxon>Pipoidea</taxon>
        <taxon>Pipidae</taxon>
        <taxon>Xenopodinae</taxon>
        <taxon>Xenopus</taxon>
        <taxon>Silurana</taxon>
    </lineage>
</organism>
<dbReference type="Xenbase" id="XB-GENE-5727281">
    <property type="gene designation" value="XB5727280 [provisional]"/>
</dbReference>
<feature type="region of interest" description="Disordered" evidence="1">
    <location>
        <begin position="167"/>
        <end position="262"/>
    </location>
</feature>
<evidence type="ECO:0000313" key="2">
    <source>
        <dbReference type="Ensembl" id="ENSXETP00000114843"/>
    </source>
</evidence>
<proteinExistence type="predicted"/>
<feature type="compositionally biased region" description="Basic and acidic residues" evidence="1">
    <location>
        <begin position="244"/>
        <end position="254"/>
    </location>
</feature>
<reference evidence="2" key="1">
    <citation type="journal article" date="2010" name="Science">
        <title>The genome of the Western clawed frog Xenopus tropicalis.</title>
        <authorList>
            <person name="Hellsten U."/>
            <person name="Harland R.M."/>
            <person name="Gilchrist M.J."/>
            <person name="Hendrix D."/>
            <person name="Jurka J."/>
            <person name="Kapitonov V."/>
            <person name="Ovcharenko I."/>
            <person name="Putnam N.H."/>
            <person name="Shu S."/>
            <person name="Taher L."/>
            <person name="Blitz I.L."/>
            <person name="Blumberg B."/>
            <person name="Dichmann D.S."/>
            <person name="Dubchak I."/>
            <person name="Amaya E."/>
            <person name="Detter J.C."/>
            <person name="Fletcher R."/>
            <person name="Gerhard D.S."/>
            <person name="Goodstein D."/>
            <person name="Graves T."/>
            <person name="Grigoriev I.V."/>
            <person name="Grimwood J."/>
            <person name="Kawashima T."/>
            <person name="Lindquist E."/>
            <person name="Lucas S.M."/>
            <person name="Mead P.E."/>
            <person name="Mitros T."/>
            <person name="Ogino H."/>
            <person name="Ohta Y."/>
            <person name="Poliakov A.V."/>
            <person name="Pollet N."/>
            <person name="Robert J."/>
            <person name="Salamov A."/>
            <person name="Sater A.K."/>
            <person name="Schmutz J."/>
            <person name="Terry A."/>
            <person name="Vize P.D."/>
            <person name="Warren W.C."/>
            <person name="Wells D."/>
            <person name="Wills A."/>
            <person name="Wilson R.K."/>
            <person name="Zimmerman L.B."/>
            <person name="Zorn A.M."/>
            <person name="Grainger R."/>
            <person name="Grammer T."/>
            <person name="Khokha M.K."/>
            <person name="Richardson P.M."/>
            <person name="Rokhsar D.S."/>
        </authorList>
    </citation>
    <scope>NUCLEOTIDE SEQUENCE [LARGE SCALE GENOMIC DNA]</scope>
    <source>
        <strain evidence="2">Nigerian</strain>
    </source>
</reference>
<gene>
    <name evidence="2" type="primary">XB5727280 [provisional]</name>
</gene>